<reference evidence="4 5" key="1">
    <citation type="submission" date="2018-08" db="EMBL/GenBank/DDBJ databases">
        <title>Wenzhouxiangella salilacus sp. nov., a novel bacterium isolated from a saline lake in Xinjiang Province, China.</title>
        <authorList>
            <person name="Han S."/>
        </authorList>
    </citation>
    <scope>NUCLEOTIDE SEQUENCE [LARGE SCALE GENOMIC DNA]</scope>
    <source>
        <strain evidence="4 5">XDB06</strain>
    </source>
</reference>
<proteinExistence type="inferred from homology"/>
<dbReference type="GO" id="GO:0009691">
    <property type="term" value="P:cytokinin biosynthetic process"/>
    <property type="evidence" value="ECO:0007669"/>
    <property type="project" value="UniProtKB-UniRule"/>
</dbReference>
<dbReference type="GO" id="GO:0008714">
    <property type="term" value="F:AMP nucleosidase activity"/>
    <property type="evidence" value="ECO:0007669"/>
    <property type="project" value="UniProtKB-EC"/>
</dbReference>
<evidence type="ECO:0000256" key="2">
    <source>
        <dbReference type="ARBA" id="ARBA00006763"/>
    </source>
</evidence>
<dbReference type="InterPro" id="IPR005269">
    <property type="entry name" value="LOG"/>
</dbReference>
<dbReference type="GO" id="GO:0005829">
    <property type="term" value="C:cytosol"/>
    <property type="evidence" value="ECO:0007669"/>
    <property type="project" value="TreeGrafter"/>
</dbReference>
<dbReference type="InterPro" id="IPR031100">
    <property type="entry name" value="LOG_fam"/>
</dbReference>
<keyword evidence="3" id="KW-0203">Cytokinin biosynthesis</keyword>
<accession>A0A3E1K828</accession>
<evidence type="ECO:0000256" key="1">
    <source>
        <dbReference type="ARBA" id="ARBA00000274"/>
    </source>
</evidence>
<dbReference type="Pfam" id="PF03641">
    <property type="entry name" value="Lysine_decarbox"/>
    <property type="match status" value="1"/>
</dbReference>
<name>A0A3E1K828_9GAMM</name>
<keyword evidence="5" id="KW-1185">Reference proteome</keyword>
<keyword evidence="3" id="KW-0378">Hydrolase</keyword>
<dbReference type="EC" id="3.2.2.n1" evidence="3"/>
<dbReference type="Gene3D" id="3.40.50.450">
    <property type="match status" value="1"/>
</dbReference>
<dbReference type="NCBIfam" id="TIGR00730">
    <property type="entry name" value="Rossman fold protein, TIGR00730 family"/>
    <property type="match status" value="1"/>
</dbReference>
<evidence type="ECO:0000313" key="4">
    <source>
        <dbReference type="EMBL" id="RFF30179.1"/>
    </source>
</evidence>
<sequence length="199" mass="21549">MSIKSVTVYAASSQALDAVYIDAAERLGRTLGAAGLRIVYGGGSTGLMGAMADGAIAEGAQVHGIIPEFLTRVEQGHQGLHELEVVSDMRERKARMLAEGDAVIALPGGCGTFEELFEAMTLKRLGQFLGPIVLINTTGYYDRLLDFLAHSVTERFMNRTHLDMWQTVEHPEDAIDAMREAVAWSAHDALESAAVRRST</sequence>
<dbReference type="EMBL" id="QUZK01000037">
    <property type="protein sequence ID" value="RFF30179.1"/>
    <property type="molecule type" value="Genomic_DNA"/>
</dbReference>
<dbReference type="PANTHER" id="PTHR31223">
    <property type="entry name" value="LOG FAMILY PROTEIN YJL055W"/>
    <property type="match status" value="1"/>
</dbReference>
<dbReference type="OrthoDB" id="9801098at2"/>
<dbReference type="PANTHER" id="PTHR31223:SF70">
    <property type="entry name" value="LOG FAMILY PROTEIN YJL055W"/>
    <property type="match status" value="1"/>
</dbReference>
<comment type="catalytic activity">
    <reaction evidence="1">
        <text>AMP + H2O = D-ribose 5-phosphate + adenine</text>
        <dbReference type="Rhea" id="RHEA:20129"/>
        <dbReference type="ChEBI" id="CHEBI:15377"/>
        <dbReference type="ChEBI" id="CHEBI:16708"/>
        <dbReference type="ChEBI" id="CHEBI:78346"/>
        <dbReference type="ChEBI" id="CHEBI:456215"/>
        <dbReference type="EC" id="3.2.2.4"/>
    </reaction>
</comment>
<dbReference type="AlphaFoldDB" id="A0A3E1K828"/>
<organism evidence="4 5">
    <name type="scientific">Wenzhouxiangella sediminis</name>
    <dbReference type="NCBI Taxonomy" id="1792836"/>
    <lineage>
        <taxon>Bacteria</taxon>
        <taxon>Pseudomonadati</taxon>
        <taxon>Pseudomonadota</taxon>
        <taxon>Gammaproteobacteria</taxon>
        <taxon>Chromatiales</taxon>
        <taxon>Wenzhouxiangellaceae</taxon>
        <taxon>Wenzhouxiangella</taxon>
    </lineage>
</organism>
<evidence type="ECO:0000256" key="3">
    <source>
        <dbReference type="RuleBase" id="RU363015"/>
    </source>
</evidence>
<dbReference type="RefSeq" id="WP_116650780.1">
    <property type="nucleotide sequence ID" value="NZ_QUZK01000037.1"/>
</dbReference>
<dbReference type="Proteomes" id="UP000260351">
    <property type="component" value="Unassembled WGS sequence"/>
</dbReference>
<gene>
    <name evidence="4" type="ORF">DZC52_08865</name>
</gene>
<protein>
    <recommendedName>
        <fullName evidence="3">Cytokinin riboside 5'-monophosphate phosphoribohydrolase</fullName>
        <ecNumber evidence="3">3.2.2.n1</ecNumber>
    </recommendedName>
</protein>
<evidence type="ECO:0000313" key="5">
    <source>
        <dbReference type="Proteomes" id="UP000260351"/>
    </source>
</evidence>
<dbReference type="SUPFAM" id="SSF102405">
    <property type="entry name" value="MCP/YpsA-like"/>
    <property type="match status" value="1"/>
</dbReference>
<comment type="similarity">
    <text evidence="2 3">Belongs to the LOG family.</text>
</comment>
<comment type="caution">
    <text evidence="4">The sequence shown here is derived from an EMBL/GenBank/DDBJ whole genome shotgun (WGS) entry which is preliminary data.</text>
</comment>